<reference evidence="1 2" key="2">
    <citation type="submission" date="2018-04" db="EMBL/GenBank/DDBJ databases">
        <title>OglaRS2 (Oryza glaberrima Reference Sequence Version 2).</title>
        <authorList>
            <person name="Zhang J."/>
            <person name="Kudrna D."/>
            <person name="Lee S."/>
            <person name="Talag J."/>
            <person name="Rajasekar S."/>
            <person name="Wing R.A."/>
        </authorList>
    </citation>
    <scope>NUCLEOTIDE SEQUENCE [LARGE SCALE GENOMIC DNA]</scope>
    <source>
        <strain evidence="1 2">cv. IRGC 96717</strain>
    </source>
</reference>
<evidence type="ECO:0008006" key="3">
    <source>
        <dbReference type="Google" id="ProtNLM"/>
    </source>
</evidence>
<dbReference type="EnsemblPlants" id="ORGLA11G0082900.1">
    <property type="protein sequence ID" value="ORGLA11G0082900.1"/>
    <property type="gene ID" value="ORGLA11G0082900"/>
</dbReference>
<organism evidence="1 2">
    <name type="scientific">Oryza glaberrima</name>
    <name type="common">African rice</name>
    <dbReference type="NCBI Taxonomy" id="4538"/>
    <lineage>
        <taxon>Eukaryota</taxon>
        <taxon>Viridiplantae</taxon>
        <taxon>Streptophyta</taxon>
        <taxon>Embryophyta</taxon>
        <taxon>Tracheophyta</taxon>
        <taxon>Spermatophyta</taxon>
        <taxon>Magnoliopsida</taxon>
        <taxon>Liliopsida</taxon>
        <taxon>Poales</taxon>
        <taxon>Poaceae</taxon>
        <taxon>BOP clade</taxon>
        <taxon>Oryzoideae</taxon>
        <taxon>Oryzeae</taxon>
        <taxon>Oryzinae</taxon>
        <taxon>Oryza</taxon>
    </lineage>
</organism>
<accession>I1QZ87</accession>
<dbReference type="Proteomes" id="UP000007306">
    <property type="component" value="Chromosome 11"/>
</dbReference>
<evidence type="ECO:0000313" key="1">
    <source>
        <dbReference type="EnsemblPlants" id="ORGLA11G0082900.1"/>
    </source>
</evidence>
<dbReference type="InterPro" id="IPR038765">
    <property type="entry name" value="Papain-like_cys_pep_sf"/>
</dbReference>
<reference evidence="1" key="1">
    <citation type="submission" date="2015-06" db="UniProtKB">
        <authorList>
            <consortium name="EnsemblPlants"/>
        </authorList>
    </citation>
    <scope>IDENTIFICATION</scope>
</reference>
<dbReference type="SUPFAM" id="SSF54001">
    <property type="entry name" value="Cysteine proteinases"/>
    <property type="match status" value="1"/>
</dbReference>
<proteinExistence type="predicted"/>
<dbReference type="Gramene" id="ORGLA11G0082900.1">
    <property type="protein sequence ID" value="ORGLA11G0082900.1"/>
    <property type="gene ID" value="ORGLA11G0082900"/>
</dbReference>
<dbReference type="OMA" id="CEMAHTV"/>
<name>I1QZ87_ORYGL</name>
<evidence type="ECO:0000313" key="2">
    <source>
        <dbReference type="Proteomes" id="UP000007306"/>
    </source>
</evidence>
<dbReference type="HOGENOM" id="CLU_010199_3_1_1"/>
<dbReference type="AlphaFoldDB" id="I1QZ87"/>
<sequence length="217" mass="25601">LPNFLRSQWVDSQRTGASIAYVNPILVCETAHTVRISENSAVLKNKTDEEKKDYIEHLHKRKMAVENYLAHSMLTHSNKQVIVVPYHFGMHYILFLVYPTDQIVIVLDPADYDKQAYMEFLCLLNFAHGRYRKLGGFVKNPSRDKLYTRGRWPLPSIPYNASRFDQKTLINLCTDFCRFIRRDICNHLGEFHDLHSELAMDPKFKNLREWERKHAMD</sequence>
<protein>
    <recommendedName>
        <fullName evidence="3">Ubiquitin-like protease family profile domain-containing protein</fullName>
    </recommendedName>
</protein>
<keyword evidence="2" id="KW-1185">Reference proteome</keyword>